<comment type="caution">
    <text evidence="1">The sequence shown here is derived from an EMBL/GenBank/DDBJ whole genome shotgun (WGS) entry which is preliminary data.</text>
</comment>
<protein>
    <submittedName>
        <fullName evidence="1">Uncharacterized protein</fullName>
    </submittedName>
</protein>
<organism evidence="1 2">
    <name type="scientific">Collybia nuda</name>
    <dbReference type="NCBI Taxonomy" id="64659"/>
    <lineage>
        <taxon>Eukaryota</taxon>
        <taxon>Fungi</taxon>
        <taxon>Dikarya</taxon>
        <taxon>Basidiomycota</taxon>
        <taxon>Agaricomycotina</taxon>
        <taxon>Agaricomycetes</taxon>
        <taxon>Agaricomycetidae</taxon>
        <taxon>Agaricales</taxon>
        <taxon>Tricholomatineae</taxon>
        <taxon>Clitocybaceae</taxon>
        <taxon>Collybia</taxon>
    </lineage>
</organism>
<dbReference type="AlphaFoldDB" id="A0A9P6CGP6"/>
<name>A0A9P6CGP6_9AGAR</name>
<evidence type="ECO:0000313" key="2">
    <source>
        <dbReference type="Proteomes" id="UP000807353"/>
    </source>
</evidence>
<sequence length="57" mass="6307">MLLASLLPVSIFCGVFQLAVVINFGLDVSGILSWDLISCYHQWIRVLGGKIQSIEEN</sequence>
<dbReference type="Proteomes" id="UP000807353">
    <property type="component" value="Unassembled WGS sequence"/>
</dbReference>
<gene>
    <name evidence="1" type="ORF">BDZ94DRAFT_1254221</name>
</gene>
<reference evidence="1" key="1">
    <citation type="submission" date="2020-11" db="EMBL/GenBank/DDBJ databases">
        <authorList>
            <consortium name="DOE Joint Genome Institute"/>
            <person name="Ahrendt S."/>
            <person name="Riley R."/>
            <person name="Andreopoulos W."/>
            <person name="Labutti K."/>
            <person name="Pangilinan J."/>
            <person name="Ruiz-Duenas F.J."/>
            <person name="Barrasa J.M."/>
            <person name="Sanchez-Garcia M."/>
            <person name="Camarero S."/>
            <person name="Miyauchi S."/>
            <person name="Serrano A."/>
            <person name="Linde D."/>
            <person name="Babiker R."/>
            <person name="Drula E."/>
            <person name="Ayuso-Fernandez I."/>
            <person name="Pacheco R."/>
            <person name="Padilla G."/>
            <person name="Ferreira P."/>
            <person name="Barriuso J."/>
            <person name="Kellner H."/>
            <person name="Castanera R."/>
            <person name="Alfaro M."/>
            <person name="Ramirez L."/>
            <person name="Pisabarro A.G."/>
            <person name="Kuo A."/>
            <person name="Tritt A."/>
            <person name="Lipzen A."/>
            <person name="He G."/>
            <person name="Yan M."/>
            <person name="Ng V."/>
            <person name="Cullen D."/>
            <person name="Martin F."/>
            <person name="Rosso M.-N."/>
            <person name="Henrissat B."/>
            <person name="Hibbett D."/>
            <person name="Martinez A.T."/>
            <person name="Grigoriev I.V."/>
        </authorList>
    </citation>
    <scope>NUCLEOTIDE SEQUENCE</scope>
    <source>
        <strain evidence="1">CBS 247.69</strain>
    </source>
</reference>
<proteinExistence type="predicted"/>
<keyword evidence="2" id="KW-1185">Reference proteome</keyword>
<accession>A0A9P6CGP6</accession>
<evidence type="ECO:0000313" key="1">
    <source>
        <dbReference type="EMBL" id="KAF9465307.1"/>
    </source>
</evidence>
<dbReference type="EMBL" id="MU150248">
    <property type="protein sequence ID" value="KAF9465307.1"/>
    <property type="molecule type" value="Genomic_DNA"/>
</dbReference>